<gene>
    <name evidence="2" type="ORF">ANCDUO_07231</name>
</gene>
<sequence length="94" mass="10772">MASTDHQSGPRYRTGQTLKKKKRVMPRICLSVRNGSSPIEICCQIAKRTTQYAMRMRVILTSSYDMARMAKECKLFTQSYFNQAQALPYSLTVV</sequence>
<evidence type="ECO:0000313" key="2">
    <source>
        <dbReference type="EMBL" id="KIH62484.1"/>
    </source>
</evidence>
<keyword evidence="3" id="KW-1185">Reference proteome</keyword>
<evidence type="ECO:0000313" key="3">
    <source>
        <dbReference type="Proteomes" id="UP000054047"/>
    </source>
</evidence>
<accession>A0A0C2GU24</accession>
<proteinExistence type="predicted"/>
<dbReference type="AlphaFoldDB" id="A0A0C2GU24"/>
<name>A0A0C2GU24_9BILA</name>
<protein>
    <submittedName>
        <fullName evidence="2">Uncharacterized protein</fullName>
    </submittedName>
</protein>
<dbReference type="EMBL" id="KN729276">
    <property type="protein sequence ID" value="KIH62484.1"/>
    <property type="molecule type" value="Genomic_DNA"/>
</dbReference>
<reference evidence="2 3" key="1">
    <citation type="submission" date="2013-12" db="EMBL/GenBank/DDBJ databases">
        <title>Draft genome of the parsitic nematode Ancylostoma duodenale.</title>
        <authorList>
            <person name="Mitreva M."/>
        </authorList>
    </citation>
    <scope>NUCLEOTIDE SEQUENCE [LARGE SCALE GENOMIC DNA]</scope>
    <source>
        <strain evidence="2 3">Zhejiang</strain>
    </source>
</reference>
<evidence type="ECO:0000256" key="1">
    <source>
        <dbReference type="SAM" id="MobiDB-lite"/>
    </source>
</evidence>
<dbReference type="Proteomes" id="UP000054047">
    <property type="component" value="Unassembled WGS sequence"/>
</dbReference>
<feature type="region of interest" description="Disordered" evidence="1">
    <location>
        <begin position="1"/>
        <end position="20"/>
    </location>
</feature>
<organism evidence="2 3">
    <name type="scientific">Ancylostoma duodenale</name>
    <dbReference type="NCBI Taxonomy" id="51022"/>
    <lineage>
        <taxon>Eukaryota</taxon>
        <taxon>Metazoa</taxon>
        <taxon>Ecdysozoa</taxon>
        <taxon>Nematoda</taxon>
        <taxon>Chromadorea</taxon>
        <taxon>Rhabditida</taxon>
        <taxon>Rhabditina</taxon>
        <taxon>Rhabditomorpha</taxon>
        <taxon>Strongyloidea</taxon>
        <taxon>Ancylostomatidae</taxon>
        <taxon>Ancylostomatinae</taxon>
        <taxon>Ancylostoma</taxon>
    </lineage>
</organism>